<protein>
    <submittedName>
        <fullName evidence="2">Putative SWI/SNF-related matrix-associated actin-dependent protein</fullName>
    </submittedName>
</protein>
<reference evidence="2 3" key="1">
    <citation type="journal article" date="2018" name="Front. Plant Sci.">
        <title>Red Clover (Trifolium pratense) and Zigzag Clover (T. medium) - A Picture of Genomic Similarities and Differences.</title>
        <authorList>
            <person name="Dluhosova J."/>
            <person name="Istvanek J."/>
            <person name="Nedelnik J."/>
            <person name="Repkova J."/>
        </authorList>
    </citation>
    <scope>NUCLEOTIDE SEQUENCE [LARGE SCALE GENOMIC DNA]</scope>
    <source>
        <strain evidence="3">cv. 10/8</strain>
        <tissue evidence="2">Leaf</tissue>
    </source>
</reference>
<feature type="non-terminal residue" evidence="2">
    <location>
        <position position="44"/>
    </location>
</feature>
<evidence type="ECO:0000313" key="3">
    <source>
        <dbReference type="Proteomes" id="UP000265520"/>
    </source>
</evidence>
<evidence type="ECO:0000256" key="1">
    <source>
        <dbReference type="SAM" id="Phobius"/>
    </source>
</evidence>
<evidence type="ECO:0000313" key="2">
    <source>
        <dbReference type="EMBL" id="MCI85929.1"/>
    </source>
</evidence>
<name>A0A392VF55_9FABA</name>
<proteinExistence type="predicted"/>
<comment type="caution">
    <text evidence="2">The sequence shown here is derived from an EMBL/GenBank/DDBJ whole genome shotgun (WGS) entry which is preliminary data.</text>
</comment>
<keyword evidence="3" id="KW-1185">Reference proteome</keyword>
<organism evidence="2 3">
    <name type="scientific">Trifolium medium</name>
    <dbReference type="NCBI Taxonomy" id="97028"/>
    <lineage>
        <taxon>Eukaryota</taxon>
        <taxon>Viridiplantae</taxon>
        <taxon>Streptophyta</taxon>
        <taxon>Embryophyta</taxon>
        <taxon>Tracheophyta</taxon>
        <taxon>Spermatophyta</taxon>
        <taxon>Magnoliopsida</taxon>
        <taxon>eudicotyledons</taxon>
        <taxon>Gunneridae</taxon>
        <taxon>Pentapetalae</taxon>
        <taxon>rosids</taxon>
        <taxon>fabids</taxon>
        <taxon>Fabales</taxon>
        <taxon>Fabaceae</taxon>
        <taxon>Papilionoideae</taxon>
        <taxon>50 kb inversion clade</taxon>
        <taxon>NPAAA clade</taxon>
        <taxon>Hologalegina</taxon>
        <taxon>IRL clade</taxon>
        <taxon>Trifolieae</taxon>
        <taxon>Trifolium</taxon>
    </lineage>
</organism>
<dbReference type="EMBL" id="LXQA011127205">
    <property type="protein sequence ID" value="MCI85929.1"/>
    <property type="molecule type" value="Genomic_DNA"/>
</dbReference>
<dbReference type="AlphaFoldDB" id="A0A392VF55"/>
<feature type="transmembrane region" description="Helical" evidence="1">
    <location>
        <begin position="18"/>
        <end position="35"/>
    </location>
</feature>
<accession>A0A392VF55</accession>
<sequence>MDDDDDSQQPFSQSQTEIYLAGFVMANIVGLRYYTGTINGREIL</sequence>
<dbReference type="Proteomes" id="UP000265520">
    <property type="component" value="Unassembled WGS sequence"/>
</dbReference>
<keyword evidence="1" id="KW-1133">Transmembrane helix</keyword>
<keyword evidence="1" id="KW-0472">Membrane</keyword>
<keyword evidence="1" id="KW-0812">Transmembrane</keyword>